<evidence type="ECO:0000256" key="3">
    <source>
        <dbReference type="ARBA" id="ARBA00009914"/>
    </source>
</evidence>
<evidence type="ECO:0000256" key="4">
    <source>
        <dbReference type="ARBA" id="ARBA00022454"/>
    </source>
</evidence>
<dbReference type="GO" id="GO:0051301">
    <property type="term" value="P:cell division"/>
    <property type="evidence" value="ECO:0007669"/>
    <property type="project" value="UniProtKB-KW"/>
</dbReference>
<dbReference type="PANTHER" id="PTHR16040:SF7">
    <property type="entry name" value="AUSTRALIN, ISOFORM A-RELATED"/>
    <property type="match status" value="1"/>
</dbReference>
<evidence type="ECO:0000313" key="13">
    <source>
        <dbReference type="Proteomes" id="UP001285908"/>
    </source>
</evidence>
<comment type="caution">
    <text evidence="12">The sequence shown here is derived from an EMBL/GenBank/DDBJ whole genome shotgun (WGS) entry which is preliminary data.</text>
</comment>
<organism evidence="12 13">
    <name type="scientific">Neurospora hispaniola</name>
    <dbReference type="NCBI Taxonomy" id="588809"/>
    <lineage>
        <taxon>Eukaryota</taxon>
        <taxon>Fungi</taxon>
        <taxon>Dikarya</taxon>
        <taxon>Ascomycota</taxon>
        <taxon>Pezizomycotina</taxon>
        <taxon>Sordariomycetes</taxon>
        <taxon>Sordariomycetidae</taxon>
        <taxon>Sordariales</taxon>
        <taxon>Sordariaceae</taxon>
        <taxon>Neurospora</taxon>
    </lineage>
</organism>
<dbReference type="InterPro" id="IPR018851">
    <property type="entry name" value="Borealin_N"/>
</dbReference>
<protein>
    <submittedName>
        <fullName evidence="12">Borealin N terminal-domain-containing protein</fullName>
    </submittedName>
</protein>
<feature type="region of interest" description="Disordered" evidence="10">
    <location>
        <begin position="223"/>
        <end position="365"/>
    </location>
</feature>
<keyword evidence="8" id="KW-0131">Cell cycle</keyword>
<feature type="compositionally biased region" description="Low complexity" evidence="10">
    <location>
        <begin position="152"/>
        <end position="166"/>
    </location>
</feature>
<evidence type="ECO:0000256" key="5">
    <source>
        <dbReference type="ARBA" id="ARBA00022618"/>
    </source>
</evidence>
<keyword evidence="5" id="KW-0132">Cell division</keyword>
<dbReference type="GeneID" id="87878291"/>
<evidence type="ECO:0000313" key="12">
    <source>
        <dbReference type="EMBL" id="KAK3497793.1"/>
    </source>
</evidence>
<feature type="domain" description="Borealin N-terminal" evidence="11">
    <location>
        <begin position="59"/>
        <end position="115"/>
    </location>
</feature>
<accession>A0AAJ0IDT2</accession>
<dbReference type="EMBL" id="JAULSX010000002">
    <property type="protein sequence ID" value="KAK3497793.1"/>
    <property type="molecule type" value="Genomic_DNA"/>
</dbReference>
<evidence type="ECO:0000256" key="7">
    <source>
        <dbReference type="ARBA" id="ARBA00023242"/>
    </source>
</evidence>
<proteinExistence type="inferred from homology"/>
<dbReference type="Pfam" id="PF10444">
    <property type="entry name" value="Nbl1_Borealin_N"/>
    <property type="match status" value="1"/>
</dbReference>
<keyword evidence="6" id="KW-0498">Mitosis</keyword>
<dbReference type="GO" id="GO:0000070">
    <property type="term" value="P:mitotic sister chromatid segregation"/>
    <property type="evidence" value="ECO:0007669"/>
    <property type="project" value="TreeGrafter"/>
</dbReference>
<dbReference type="GO" id="GO:0000775">
    <property type="term" value="C:chromosome, centromeric region"/>
    <property type="evidence" value="ECO:0007669"/>
    <property type="project" value="UniProtKB-SubCell"/>
</dbReference>
<dbReference type="AlphaFoldDB" id="A0AAJ0IDT2"/>
<dbReference type="RefSeq" id="XP_062696057.1">
    <property type="nucleotide sequence ID" value="XM_062840669.1"/>
</dbReference>
<keyword evidence="7" id="KW-0539">Nucleus</keyword>
<dbReference type="GO" id="GO:0005634">
    <property type="term" value="C:nucleus"/>
    <property type="evidence" value="ECO:0007669"/>
    <property type="project" value="UniProtKB-SubCell"/>
</dbReference>
<keyword evidence="9" id="KW-0137">Centromere</keyword>
<evidence type="ECO:0000256" key="9">
    <source>
        <dbReference type="ARBA" id="ARBA00023328"/>
    </source>
</evidence>
<feature type="compositionally biased region" description="Polar residues" evidence="10">
    <location>
        <begin position="223"/>
        <end position="236"/>
    </location>
</feature>
<evidence type="ECO:0000259" key="11">
    <source>
        <dbReference type="Pfam" id="PF10444"/>
    </source>
</evidence>
<evidence type="ECO:0000256" key="10">
    <source>
        <dbReference type="SAM" id="MobiDB-lite"/>
    </source>
</evidence>
<comment type="similarity">
    <text evidence="3">Belongs to the borealin family.</text>
</comment>
<evidence type="ECO:0000256" key="1">
    <source>
        <dbReference type="ARBA" id="ARBA00004123"/>
    </source>
</evidence>
<reference evidence="12 13" key="1">
    <citation type="journal article" date="2023" name="Mol. Phylogenet. Evol.">
        <title>Genome-scale phylogeny and comparative genomics of the fungal order Sordariales.</title>
        <authorList>
            <person name="Hensen N."/>
            <person name="Bonometti L."/>
            <person name="Westerberg I."/>
            <person name="Brannstrom I.O."/>
            <person name="Guillou S."/>
            <person name="Cros-Aarteil S."/>
            <person name="Calhoun S."/>
            <person name="Haridas S."/>
            <person name="Kuo A."/>
            <person name="Mondo S."/>
            <person name="Pangilinan J."/>
            <person name="Riley R."/>
            <person name="LaButti K."/>
            <person name="Andreopoulos B."/>
            <person name="Lipzen A."/>
            <person name="Chen C."/>
            <person name="Yan M."/>
            <person name="Daum C."/>
            <person name="Ng V."/>
            <person name="Clum A."/>
            <person name="Steindorff A."/>
            <person name="Ohm R.A."/>
            <person name="Martin F."/>
            <person name="Silar P."/>
            <person name="Natvig D.O."/>
            <person name="Lalanne C."/>
            <person name="Gautier V."/>
            <person name="Ament-Velasquez S.L."/>
            <person name="Kruys A."/>
            <person name="Hutchinson M.I."/>
            <person name="Powell A.J."/>
            <person name="Barry K."/>
            <person name="Miller A.N."/>
            <person name="Grigoriev I.V."/>
            <person name="Debuchy R."/>
            <person name="Gladieux P."/>
            <person name="Hiltunen Thoren M."/>
            <person name="Johannesson H."/>
        </authorList>
    </citation>
    <scope>NUCLEOTIDE SEQUENCE [LARGE SCALE GENOMIC DNA]</scope>
    <source>
        <strain evidence="12 13">FGSC 10403</strain>
    </source>
</reference>
<feature type="region of interest" description="Disordered" evidence="10">
    <location>
        <begin position="118"/>
        <end position="196"/>
    </location>
</feature>
<dbReference type="GO" id="GO:0032133">
    <property type="term" value="C:chromosome passenger complex"/>
    <property type="evidence" value="ECO:0007669"/>
    <property type="project" value="TreeGrafter"/>
</dbReference>
<gene>
    <name evidence="12" type="ORF">B0T23DRAFT_438738</name>
</gene>
<dbReference type="InterPro" id="IPR018867">
    <property type="entry name" value="Cell_div_borealin"/>
</dbReference>
<evidence type="ECO:0000256" key="6">
    <source>
        <dbReference type="ARBA" id="ARBA00022776"/>
    </source>
</evidence>
<dbReference type="GO" id="GO:0051233">
    <property type="term" value="C:spindle midzone"/>
    <property type="evidence" value="ECO:0007669"/>
    <property type="project" value="TreeGrafter"/>
</dbReference>
<feature type="compositionally biased region" description="Polar residues" evidence="10">
    <location>
        <begin position="264"/>
        <end position="277"/>
    </location>
</feature>
<feature type="compositionally biased region" description="Low complexity" evidence="10">
    <location>
        <begin position="299"/>
        <end position="363"/>
    </location>
</feature>
<comment type="subcellular location">
    <subcellularLocation>
        <location evidence="2">Chromosome</location>
        <location evidence="2">Centromere</location>
    </subcellularLocation>
    <subcellularLocation>
        <location evidence="1">Nucleus</location>
    </subcellularLocation>
</comment>
<feature type="compositionally biased region" description="Polar residues" evidence="10">
    <location>
        <begin position="172"/>
        <end position="190"/>
    </location>
</feature>
<keyword evidence="4" id="KW-0158">Chromosome</keyword>
<keyword evidence="13" id="KW-1185">Reference proteome</keyword>
<sequence>MSPTTGAKRRSDEADVPDDKNNTGLAVPSLDKSSTKNGRPIGSESPAKKKRRTGITAAQKQALIDNLQLELTERARKLRANYDIHAQSLRTRIEIRVNRIPMSLRKVKMGDLIQKYSTEQQQKTTTTSNGPPVPPKDATSSRPIFQRPAIASRPTSPIRPSPIKTTRLVPFSSAQGKWTPSILTPSNPSHEVSGRDKENYEIEPMNTEKRQRLGPAADILRNHSNQVLSPTSSNSRLAPRGERTPSPTKQHYATGIGARPISPTKPTAGTSASTLISNMVEKARSRANSPQKHSTITEATQASAAKSRARAATTSAASATTRTSRRISGASVSSEASSTSSVAARRQRPATATGMASGTAASAKRGVISTIKKGMAATKKAAGGGTKETAEKVVATTAAPAVSGRVLRKRG</sequence>
<feature type="compositionally biased region" description="Polar residues" evidence="10">
    <location>
        <begin position="286"/>
        <end position="298"/>
    </location>
</feature>
<dbReference type="PANTHER" id="PTHR16040">
    <property type="entry name" value="AUSTRALIN, ISOFORM A-RELATED"/>
    <property type="match status" value="1"/>
</dbReference>
<name>A0AAJ0IDT2_9PEZI</name>
<feature type="compositionally biased region" description="Basic and acidic residues" evidence="10">
    <location>
        <begin position="9"/>
        <end position="21"/>
    </location>
</feature>
<dbReference type="Proteomes" id="UP001285908">
    <property type="component" value="Unassembled WGS sequence"/>
</dbReference>
<feature type="region of interest" description="Disordered" evidence="10">
    <location>
        <begin position="1"/>
        <end position="55"/>
    </location>
</feature>
<feature type="compositionally biased region" description="Low complexity" evidence="10">
    <location>
        <begin position="118"/>
        <end position="128"/>
    </location>
</feature>
<evidence type="ECO:0000256" key="2">
    <source>
        <dbReference type="ARBA" id="ARBA00004584"/>
    </source>
</evidence>
<evidence type="ECO:0000256" key="8">
    <source>
        <dbReference type="ARBA" id="ARBA00023306"/>
    </source>
</evidence>